<reference evidence="2" key="1">
    <citation type="submission" date="2022-02" db="EMBL/GenBank/DDBJ databases">
        <authorList>
            <person name="Leng L."/>
        </authorList>
    </citation>
    <scope>NUCLEOTIDE SEQUENCE</scope>
    <source>
        <strain evidence="2">JI</strain>
    </source>
</reference>
<feature type="domain" description="Polymerase nucleotidyl transferase" evidence="1">
    <location>
        <begin position="22"/>
        <end position="94"/>
    </location>
</feature>
<name>A0A9X4JSL5_9FIRM</name>
<dbReference type="PANTHER" id="PTHR43449:SF1">
    <property type="entry name" value="POLYMERASE BETA NUCLEOTIDYLTRANSFERASE DOMAIN-CONTAINING PROTEIN"/>
    <property type="match status" value="1"/>
</dbReference>
<evidence type="ECO:0000313" key="2">
    <source>
        <dbReference type="EMBL" id="MDF9406759.1"/>
    </source>
</evidence>
<sequence>MVKRKNKREVIPTETIIKKLTEVINNLGNKIPIDRVYLFGSYAKGIPKPYSDVDIAVVSPVFGKDYINETVFLMEEFADTGLIVEPHVFTRDEYNQAIEGTFLYNEVIQKGMLLTQTTGI</sequence>
<comment type="caution">
    <text evidence="2">The sequence shown here is derived from an EMBL/GenBank/DDBJ whole genome shotgun (WGS) entry which is preliminary data.</text>
</comment>
<accession>A0A9X4JSL5</accession>
<dbReference type="GO" id="GO:0016779">
    <property type="term" value="F:nucleotidyltransferase activity"/>
    <property type="evidence" value="ECO:0007669"/>
    <property type="project" value="InterPro"/>
</dbReference>
<gene>
    <name evidence="2" type="ORF">L7E55_00030</name>
</gene>
<dbReference type="RefSeq" id="WP_277441903.1">
    <property type="nucleotide sequence ID" value="NZ_JAKOAV010000001.1"/>
</dbReference>
<dbReference type="CDD" id="cd05403">
    <property type="entry name" value="NT_KNTase_like"/>
    <property type="match status" value="1"/>
</dbReference>
<dbReference type="InterPro" id="IPR043519">
    <property type="entry name" value="NT_sf"/>
</dbReference>
<organism evidence="2 3">
    <name type="scientific">Pelotomaculum isophthalicicum JI</name>
    <dbReference type="NCBI Taxonomy" id="947010"/>
    <lineage>
        <taxon>Bacteria</taxon>
        <taxon>Bacillati</taxon>
        <taxon>Bacillota</taxon>
        <taxon>Clostridia</taxon>
        <taxon>Eubacteriales</taxon>
        <taxon>Desulfotomaculaceae</taxon>
        <taxon>Pelotomaculum</taxon>
    </lineage>
</organism>
<dbReference type="AlphaFoldDB" id="A0A9X4JSL5"/>
<dbReference type="SUPFAM" id="SSF81301">
    <property type="entry name" value="Nucleotidyltransferase"/>
    <property type="match status" value="1"/>
</dbReference>
<evidence type="ECO:0000259" key="1">
    <source>
        <dbReference type="Pfam" id="PF01909"/>
    </source>
</evidence>
<proteinExistence type="predicted"/>
<dbReference type="PANTHER" id="PTHR43449">
    <property type="entry name" value="NUCLEOTIDYLTRANSFERASE"/>
    <property type="match status" value="1"/>
</dbReference>
<dbReference type="InterPro" id="IPR002934">
    <property type="entry name" value="Polymerase_NTP_transf_dom"/>
</dbReference>
<keyword evidence="3" id="KW-1185">Reference proteome</keyword>
<protein>
    <submittedName>
        <fullName evidence="2">Nucleotidyltransferase domain-containing protein</fullName>
    </submittedName>
</protein>
<dbReference type="Pfam" id="PF01909">
    <property type="entry name" value="NTP_transf_2"/>
    <property type="match status" value="1"/>
</dbReference>
<evidence type="ECO:0000313" key="3">
    <source>
        <dbReference type="Proteomes" id="UP001154312"/>
    </source>
</evidence>
<dbReference type="Gene3D" id="3.30.460.10">
    <property type="entry name" value="Beta Polymerase, domain 2"/>
    <property type="match status" value="1"/>
</dbReference>
<dbReference type="EMBL" id="JAKOAV010000001">
    <property type="protein sequence ID" value="MDF9406759.1"/>
    <property type="molecule type" value="Genomic_DNA"/>
</dbReference>
<dbReference type="Proteomes" id="UP001154312">
    <property type="component" value="Unassembled WGS sequence"/>
</dbReference>